<reference evidence="2" key="1">
    <citation type="journal article" date="2019" name="Int. J. Syst. Evol. Microbiol.">
        <title>The Global Catalogue of Microorganisms (GCM) 10K type strain sequencing project: providing services to taxonomists for standard genome sequencing and annotation.</title>
        <authorList>
            <consortium name="The Broad Institute Genomics Platform"/>
            <consortium name="The Broad Institute Genome Sequencing Center for Infectious Disease"/>
            <person name="Wu L."/>
            <person name="Ma J."/>
        </authorList>
    </citation>
    <scope>NUCLEOTIDE SEQUENCE [LARGE SCALE GENOMIC DNA]</scope>
    <source>
        <strain evidence="2">CGMCC 4.1434</strain>
    </source>
</reference>
<dbReference type="EMBL" id="JBHSNO010000001">
    <property type="protein sequence ID" value="MFC5587467.1"/>
    <property type="molecule type" value="Genomic_DNA"/>
</dbReference>
<organism evidence="1 2">
    <name type="scientific">Sporosarcina soli</name>
    <dbReference type="NCBI Taxonomy" id="334736"/>
    <lineage>
        <taxon>Bacteria</taxon>
        <taxon>Bacillati</taxon>
        <taxon>Bacillota</taxon>
        <taxon>Bacilli</taxon>
        <taxon>Bacillales</taxon>
        <taxon>Caryophanaceae</taxon>
        <taxon>Sporosarcina</taxon>
    </lineage>
</organism>
<name>A0ABW0TEA1_9BACL</name>
<protein>
    <submittedName>
        <fullName evidence="1">Uncharacterized protein</fullName>
    </submittedName>
</protein>
<keyword evidence="2" id="KW-1185">Reference proteome</keyword>
<evidence type="ECO:0000313" key="1">
    <source>
        <dbReference type="EMBL" id="MFC5587467.1"/>
    </source>
</evidence>
<comment type="caution">
    <text evidence="1">The sequence shown here is derived from an EMBL/GenBank/DDBJ whole genome shotgun (WGS) entry which is preliminary data.</text>
</comment>
<gene>
    <name evidence="1" type="ORF">ACFPRA_00910</name>
</gene>
<sequence length="80" mass="8877">MTVITCPHCESQEGLYTKERVTGPSTPHYTKEGHYAEGNGHIYESVIHSGGKRTYCIVCKEYIGKSENLISGLTEEEALN</sequence>
<dbReference type="RefSeq" id="WP_381429503.1">
    <property type="nucleotide sequence ID" value="NZ_JBHSNO010000001.1"/>
</dbReference>
<proteinExistence type="predicted"/>
<evidence type="ECO:0000313" key="2">
    <source>
        <dbReference type="Proteomes" id="UP001596109"/>
    </source>
</evidence>
<dbReference type="Proteomes" id="UP001596109">
    <property type="component" value="Unassembled WGS sequence"/>
</dbReference>
<accession>A0ABW0TEA1</accession>